<dbReference type="SUPFAM" id="SSF55874">
    <property type="entry name" value="ATPase domain of HSP90 chaperone/DNA topoisomerase II/histidine kinase"/>
    <property type="match status" value="1"/>
</dbReference>
<dbReference type="GO" id="GO:0007234">
    <property type="term" value="P:osmosensory signaling via phosphorelay pathway"/>
    <property type="evidence" value="ECO:0007669"/>
    <property type="project" value="TreeGrafter"/>
</dbReference>
<dbReference type="InterPro" id="IPR050351">
    <property type="entry name" value="BphY/WalK/GraS-like"/>
</dbReference>
<gene>
    <name evidence="8" type="ORF">EYR15_11950</name>
</gene>
<keyword evidence="6" id="KW-0472">Membrane</keyword>
<dbReference type="InterPro" id="IPR036097">
    <property type="entry name" value="HisK_dim/P_sf"/>
</dbReference>
<proteinExistence type="predicted"/>
<keyword evidence="3" id="KW-0597">Phosphoprotein</keyword>
<dbReference type="SUPFAM" id="SSF47384">
    <property type="entry name" value="Homodimeric domain of signal transducing histidine kinase"/>
    <property type="match status" value="1"/>
</dbReference>
<keyword evidence="6" id="KW-0812">Transmembrane</keyword>
<dbReference type="GO" id="GO:0030295">
    <property type="term" value="F:protein kinase activator activity"/>
    <property type="evidence" value="ECO:0007669"/>
    <property type="project" value="TreeGrafter"/>
</dbReference>
<comment type="catalytic activity">
    <reaction evidence="1">
        <text>ATP + protein L-histidine = ADP + protein N-phospho-L-histidine.</text>
        <dbReference type="EC" id="2.7.13.3"/>
    </reaction>
</comment>
<dbReference type="PRINTS" id="PR00344">
    <property type="entry name" value="BCTRLSENSOR"/>
</dbReference>
<evidence type="ECO:0000313" key="8">
    <source>
        <dbReference type="EMBL" id="TBN52630.1"/>
    </source>
</evidence>
<dbReference type="Proteomes" id="UP000291613">
    <property type="component" value="Unassembled WGS sequence"/>
</dbReference>
<dbReference type="InterPro" id="IPR003594">
    <property type="entry name" value="HATPase_dom"/>
</dbReference>
<dbReference type="PROSITE" id="PS50109">
    <property type="entry name" value="HIS_KIN"/>
    <property type="match status" value="1"/>
</dbReference>
<dbReference type="PANTHER" id="PTHR42878:SF15">
    <property type="entry name" value="BACTERIOPHYTOCHROME"/>
    <property type="match status" value="1"/>
</dbReference>
<accession>A0A4Q9GNU2</accession>
<evidence type="ECO:0000256" key="6">
    <source>
        <dbReference type="SAM" id="Phobius"/>
    </source>
</evidence>
<dbReference type="InterPro" id="IPR005467">
    <property type="entry name" value="His_kinase_dom"/>
</dbReference>
<dbReference type="EC" id="2.7.13.3" evidence="2"/>
<sequence>MTPETGRVERSEITLLILGFAALVAVGAASVWLVDRAADFNLQAARTLETGRQTMQALAVAKDAETGQRGFLLTDDEKYLLPYNRALGEVDGVLKKLGELLPPEGEQRTDYEALKTAVTEKLAELKQTVELQRAGRKAEALAVVETDRGRLAMRDIRNVAIRMEERENKAFADRSSSAATASNSLLFVVVLGLLIAAVLAFFAQVIVRRQTRTLSAAQKQLESANTGLEAAVVERTGDLIRANEEIQRFAYIVSHDLRAPLVNVMGFTSELDASRAVLKDQFDAFKKRDPGLVTEDARLAVEEDLPEAIGFIRTSTAKMDRLINAILKLSREGRRVVTPESVSIKDLAEGIARTVHQQALAADAEIVVEPETPPLVTDRLAIEQVFQNLIENAVKYLDRSRPGRVVVRGKRRGAMVDYFIEDNGRGIDAKDHERVFELFRRAGAQDQPGDGLGLAFVRASVRRLGGTISLTSEPGRGSTFLLTFPAAYRPQAESAAS</sequence>
<reference evidence="8 9" key="1">
    <citation type="submission" date="2019-02" db="EMBL/GenBank/DDBJ databases">
        <title>Hansschlegelia quercus sp. nov., a novel methylotrophic bacterium from buds of oak (Quercus robur L.).</title>
        <authorList>
            <person name="Agafonova N.V."/>
            <person name="Kaparullina E.N."/>
            <person name="Grouzdev D.S."/>
            <person name="Doronina N.V."/>
        </authorList>
    </citation>
    <scope>NUCLEOTIDE SEQUENCE [LARGE SCALE GENOMIC DNA]</scope>
    <source>
        <strain evidence="8 9">Dub</strain>
    </source>
</reference>
<dbReference type="PANTHER" id="PTHR42878">
    <property type="entry name" value="TWO-COMPONENT HISTIDINE KINASE"/>
    <property type="match status" value="1"/>
</dbReference>
<dbReference type="EMBL" id="SIUB01000005">
    <property type="protein sequence ID" value="TBN52630.1"/>
    <property type="molecule type" value="Genomic_DNA"/>
</dbReference>
<dbReference type="GO" id="GO:0000156">
    <property type="term" value="F:phosphorelay response regulator activity"/>
    <property type="evidence" value="ECO:0007669"/>
    <property type="project" value="TreeGrafter"/>
</dbReference>
<organism evidence="8 9">
    <name type="scientific">Hansschlegelia quercus</name>
    <dbReference type="NCBI Taxonomy" id="2528245"/>
    <lineage>
        <taxon>Bacteria</taxon>
        <taxon>Pseudomonadati</taxon>
        <taxon>Pseudomonadota</taxon>
        <taxon>Alphaproteobacteria</taxon>
        <taxon>Hyphomicrobiales</taxon>
        <taxon>Methylopilaceae</taxon>
        <taxon>Hansschlegelia</taxon>
    </lineage>
</organism>
<dbReference type="InterPro" id="IPR007891">
    <property type="entry name" value="CHASE3"/>
</dbReference>
<dbReference type="AlphaFoldDB" id="A0A4Q9GNU2"/>
<evidence type="ECO:0000256" key="1">
    <source>
        <dbReference type="ARBA" id="ARBA00000085"/>
    </source>
</evidence>
<evidence type="ECO:0000313" key="9">
    <source>
        <dbReference type="Proteomes" id="UP000291613"/>
    </source>
</evidence>
<evidence type="ECO:0000256" key="2">
    <source>
        <dbReference type="ARBA" id="ARBA00012438"/>
    </source>
</evidence>
<dbReference type="Pfam" id="PF05227">
    <property type="entry name" value="CHASE3"/>
    <property type="match status" value="1"/>
</dbReference>
<protein>
    <recommendedName>
        <fullName evidence="2">histidine kinase</fullName>
        <ecNumber evidence="2">2.7.13.3</ecNumber>
    </recommendedName>
</protein>
<dbReference type="OrthoDB" id="9808408at2"/>
<dbReference type="Pfam" id="PF02518">
    <property type="entry name" value="HATPase_c"/>
    <property type="match status" value="1"/>
</dbReference>
<dbReference type="InterPro" id="IPR004358">
    <property type="entry name" value="Sig_transdc_His_kin-like_C"/>
</dbReference>
<evidence type="ECO:0000259" key="7">
    <source>
        <dbReference type="PROSITE" id="PS50109"/>
    </source>
</evidence>
<dbReference type="InterPro" id="IPR036890">
    <property type="entry name" value="HATPase_C_sf"/>
</dbReference>
<feature type="transmembrane region" description="Helical" evidence="6">
    <location>
        <begin position="184"/>
        <end position="207"/>
    </location>
</feature>
<feature type="transmembrane region" description="Helical" evidence="6">
    <location>
        <begin position="13"/>
        <end position="34"/>
    </location>
</feature>
<dbReference type="Gene3D" id="1.10.287.130">
    <property type="match status" value="1"/>
</dbReference>
<evidence type="ECO:0000256" key="4">
    <source>
        <dbReference type="ARBA" id="ARBA00022679"/>
    </source>
</evidence>
<evidence type="ECO:0000256" key="3">
    <source>
        <dbReference type="ARBA" id="ARBA00022553"/>
    </source>
</evidence>
<feature type="domain" description="Histidine kinase" evidence="7">
    <location>
        <begin position="252"/>
        <end position="488"/>
    </location>
</feature>
<dbReference type="InterPro" id="IPR003661">
    <property type="entry name" value="HisK_dim/P_dom"/>
</dbReference>
<dbReference type="GO" id="GO:0000155">
    <property type="term" value="F:phosphorelay sensor kinase activity"/>
    <property type="evidence" value="ECO:0007669"/>
    <property type="project" value="InterPro"/>
</dbReference>
<keyword evidence="5" id="KW-0418">Kinase</keyword>
<comment type="caution">
    <text evidence="8">The sequence shown here is derived from an EMBL/GenBank/DDBJ whole genome shotgun (WGS) entry which is preliminary data.</text>
</comment>
<evidence type="ECO:0000256" key="5">
    <source>
        <dbReference type="ARBA" id="ARBA00022777"/>
    </source>
</evidence>
<dbReference type="CDD" id="cd00082">
    <property type="entry name" value="HisKA"/>
    <property type="match status" value="1"/>
</dbReference>
<dbReference type="Gene3D" id="3.30.565.10">
    <property type="entry name" value="Histidine kinase-like ATPase, C-terminal domain"/>
    <property type="match status" value="1"/>
</dbReference>
<keyword evidence="4" id="KW-0808">Transferase</keyword>
<dbReference type="CDD" id="cd19410">
    <property type="entry name" value="HK9-like_sensor"/>
    <property type="match status" value="1"/>
</dbReference>
<name>A0A4Q9GNU2_9HYPH</name>
<keyword evidence="9" id="KW-1185">Reference proteome</keyword>
<keyword evidence="6" id="KW-1133">Transmembrane helix</keyword>
<dbReference type="SMART" id="SM00387">
    <property type="entry name" value="HATPase_c"/>
    <property type="match status" value="1"/>
</dbReference>